<protein>
    <submittedName>
        <fullName evidence="1">Uncharacterized protein</fullName>
    </submittedName>
</protein>
<comment type="caution">
    <text evidence="1">The sequence shown here is derived from an EMBL/GenBank/DDBJ whole genome shotgun (WGS) entry which is preliminary data.</text>
</comment>
<dbReference type="AlphaFoldDB" id="A0A699I2E1"/>
<sequence>MMVKTKDDDAKSMGNQVCVNVTDQEEQYLDEEALNLALEEEARAKHEWLEKCRLSHPAKAVTRGVTSWVSSQHNGVNNREDYNALSKTKIDTKCNDNT</sequence>
<evidence type="ECO:0000313" key="1">
    <source>
        <dbReference type="EMBL" id="GEY96961.1"/>
    </source>
</evidence>
<name>A0A699I2E1_TANCI</name>
<dbReference type="EMBL" id="BKCJ010227491">
    <property type="protein sequence ID" value="GEY96961.1"/>
    <property type="molecule type" value="Genomic_DNA"/>
</dbReference>
<reference evidence="1" key="1">
    <citation type="journal article" date="2019" name="Sci. Rep.">
        <title>Draft genome of Tanacetum cinerariifolium, the natural source of mosquito coil.</title>
        <authorList>
            <person name="Yamashiro T."/>
            <person name="Shiraishi A."/>
            <person name="Satake H."/>
            <person name="Nakayama K."/>
        </authorList>
    </citation>
    <scope>NUCLEOTIDE SEQUENCE</scope>
</reference>
<proteinExistence type="predicted"/>
<organism evidence="1">
    <name type="scientific">Tanacetum cinerariifolium</name>
    <name type="common">Dalmatian daisy</name>
    <name type="synonym">Chrysanthemum cinerariifolium</name>
    <dbReference type="NCBI Taxonomy" id="118510"/>
    <lineage>
        <taxon>Eukaryota</taxon>
        <taxon>Viridiplantae</taxon>
        <taxon>Streptophyta</taxon>
        <taxon>Embryophyta</taxon>
        <taxon>Tracheophyta</taxon>
        <taxon>Spermatophyta</taxon>
        <taxon>Magnoliopsida</taxon>
        <taxon>eudicotyledons</taxon>
        <taxon>Gunneridae</taxon>
        <taxon>Pentapetalae</taxon>
        <taxon>asterids</taxon>
        <taxon>campanulids</taxon>
        <taxon>Asterales</taxon>
        <taxon>Asteraceae</taxon>
        <taxon>Asteroideae</taxon>
        <taxon>Anthemideae</taxon>
        <taxon>Anthemidinae</taxon>
        <taxon>Tanacetum</taxon>
    </lineage>
</organism>
<gene>
    <name evidence="1" type="ORF">Tci_468935</name>
</gene>
<accession>A0A699I2E1</accession>